<sequence>MLAMSRRQLVATTEEVRSSDGGANGSEANGLWCLVRGVGGKWCSTLMKVGGGARRRREAEILTADD</sequence>
<reference evidence="2 3" key="1">
    <citation type="submission" date="2019-05" db="EMBL/GenBank/DDBJ databases">
        <title>Mikania micrantha, genome provides insights into the molecular mechanism of rapid growth.</title>
        <authorList>
            <person name="Liu B."/>
        </authorList>
    </citation>
    <scope>NUCLEOTIDE SEQUENCE [LARGE SCALE GENOMIC DNA]</scope>
    <source>
        <strain evidence="2">NLD-2019</strain>
        <tissue evidence="2">Leaf</tissue>
    </source>
</reference>
<accession>A0A5N6PL27</accession>
<proteinExistence type="predicted"/>
<feature type="region of interest" description="Disordered" evidence="1">
    <location>
        <begin position="1"/>
        <end position="28"/>
    </location>
</feature>
<evidence type="ECO:0000256" key="1">
    <source>
        <dbReference type="SAM" id="MobiDB-lite"/>
    </source>
</evidence>
<name>A0A5N6PL27_9ASTR</name>
<dbReference type="Proteomes" id="UP000326396">
    <property type="component" value="Linkage Group LG12"/>
</dbReference>
<organism evidence="2 3">
    <name type="scientific">Mikania micrantha</name>
    <name type="common">bitter vine</name>
    <dbReference type="NCBI Taxonomy" id="192012"/>
    <lineage>
        <taxon>Eukaryota</taxon>
        <taxon>Viridiplantae</taxon>
        <taxon>Streptophyta</taxon>
        <taxon>Embryophyta</taxon>
        <taxon>Tracheophyta</taxon>
        <taxon>Spermatophyta</taxon>
        <taxon>Magnoliopsida</taxon>
        <taxon>eudicotyledons</taxon>
        <taxon>Gunneridae</taxon>
        <taxon>Pentapetalae</taxon>
        <taxon>asterids</taxon>
        <taxon>campanulids</taxon>
        <taxon>Asterales</taxon>
        <taxon>Asteraceae</taxon>
        <taxon>Asteroideae</taxon>
        <taxon>Heliantheae alliance</taxon>
        <taxon>Eupatorieae</taxon>
        <taxon>Mikania</taxon>
    </lineage>
</organism>
<evidence type="ECO:0000313" key="2">
    <source>
        <dbReference type="EMBL" id="KAD6454751.1"/>
    </source>
</evidence>
<dbReference type="EMBL" id="SZYD01000004">
    <property type="protein sequence ID" value="KAD6454751.1"/>
    <property type="molecule type" value="Genomic_DNA"/>
</dbReference>
<keyword evidence="3" id="KW-1185">Reference proteome</keyword>
<dbReference type="AlphaFoldDB" id="A0A5N6PL27"/>
<evidence type="ECO:0000313" key="3">
    <source>
        <dbReference type="Proteomes" id="UP000326396"/>
    </source>
</evidence>
<gene>
    <name evidence="2" type="ORF">E3N88_09457</name>
</gene>
<protein>
    <submittedName>
        <fullName evidence="2">Uncharacterized protein</fullName>
    </submittedName>
</protein>
<comment type="caution">
    <text evidence="2">The sequence shown here is derived from an EMBL/GenBank/DDBJ whole genome shotgun (WGS) entry which is preliminary data.</text>
</comment>